<gene>
    <name evidence="2" type="ORF">EH32_12395</name>
</gene>
<keyword evidence="1" id="KW-0472">Membrane</keyword>
<organism evidence="2 3">
    <name type="scientific">Erythrobacter litoralis</name>
    <dbReference type="NCBI Taxonomy" id="39960"/>
    <lineage>
        <taxon>Bacteria</taxon>
        <taxon>Pseudomonadati</taxon>
        <taxon>Pseudomonadota</taxon>
        <taxon>Alphaproteobacteria</taxon>
        <taxon>Sphingomonadales</taxon>
        <taxon>Erythrobacteraceae</taxon>
        <taxon>Erythrobacter/Porphyrobacter group</taxon>
        <taxon>Erythrobacter</taxon>
    </lineage>
</organism>
<dbReference type="PROSITE" id="PS51257">
    <property type="entry name" value="PROKAR_LIPOPROTEIN"/>
    <property type="match status" value="1"/>
</dbReference>
<dbReference type="EMBL" id="JMIX01000007">
    <property type="protein sequence ID" value="KEO93021.1"/>
    <property type="molecule type" value="Genomic_DNA"/>
</dbReference>
<evidence type="ECO:0000256" key="1">
    <source>
        <dbReference type="SAM" id="Phobius"/>
    </source>
</evidence>
<keyword evidence="1" id="KW-0812">Transmembrane</keyword>
<accession>A0A074MDV8</accession>
<name>A0A074MDV8_9SPHN</name>
<dbReference type="AlphaFoldDB" id="A0A074MDV8"/>
<keyword evidence="1" id="KW-1133">Transmembrane helix</keyword>
<proteinExistence type="predicted"/>
<keyword evidence="3" id="KW-1185">Reference proteome</keyword>
<evidence type="ECO:0000313" key="3">
    <source>
        <dbReference type="Proteomes" id="UP000027866"/>
    </source>
</evidence>
<evidence type="ECO:0000313" key="2">
    <source>
        <dbReference type="EMBL" id="KEO93021.1"/>
    </source>
</evidence>
<dbReference type="Proteomes" id="UP000027866">
    <property type="component" value="Unassembled WGS sequence"/>
</dbReference>
<feature type="transmembrane region" description="Helical" evidence="1">
    <location>
        <begin position="15"/>
        <end position="35"/>
    </location>
</feature>
<protein>
    <submittedName>
        <fullName evidence="2">Uncharacterized protein</fullName>
    </submittedName>
</protein>
<sequence>MIGAGSRPMPAADPFLLAASIAIGCAALGALRPILAARREARAAARAARERSRRMHAEIEARLEALRADRGV</sequence>
<reference evidence="2 3" key="1">
    <citation type="submission" date="2014-04" db="EMBL/GenBank/DDBJ databases">
        <title>A comprehensive comparison of genomes of Erythrobacter spp. Strains.</title>
        <authorList>
            <person name="Zheng Q."/>
        </authorList>
    </citation>
    <scope>NUCLEOTIDE SEQUENCE [LARGE SCALE GENOMIC DNA]</scope>
    <source>
        <strain evidence="2 3">DSM 8509</strain>
    </source>
</reference>
<comment type="caution">
    <text evidence="2">The sequence shown here is derived from an EMBL/GenBank/DDBJ whole genome shotgun (WGS) entry which is preliminary data.</text>
</comment>